<dbReference type="Gene3D" id="3.10.129.10">
    <property type="entry name" value="Hotdog Thioesterase"/>
    <property type="match status" value="1"/>
</dbReference>
<dbReference type="AlphaFoldDB" id="A0AAD2A011"/>
<name>A0AAD2A011_9LAMI</name>
<dbReference type="InterPro" id="IPR027806">
    <property type="entry name" value="HARBI1_dom"/>
</dbReference>
<comment type="cofactor">
    <cofactor evidence="1">
        <name>a divalent metal cation</name>
        <dbReference type="ChEBI" id="CHEBI:60240"/>
    </cofactor>
</comment>
<feature type="domain" description="DDE Tnp4" evidence="3">
    <location>
        <begin position="80"/>
        <end position="142"/>
    </location>
</feature>
<reference evidence="4" key="1">
    <citation type="submission" date="2023-05" db="EMBL/GenBank/DDBJ databases">
        <authorList>
            <person name="Huff M."/>
        </authorList>
    </citation>
    <scope>NUCLEOTIDE SEQUENCE</scope>
</reference>
<dbReference type="InterPro" id="IPR039298">
    <property type="entry name" value="ACOT13"/>
</dbReference>
<keyword evidence="2" id="KW-0479">Metal-binding</keyword>
<keyword evidence="5" id="KW-1185">Reference proteome</keyword>
<dbReference type="PANTHER" id="PTHR21660">
    <property type="entry name" value="THIOESTERASE SUPERFAMILY MEMBER-RELATED"/>
    <property type="match status" value="1"/>
</dbReference>
<dbReference type="GO" id="GO:0047617">
    <property type="term" value="F:fatty acyl-CoA hydrolase activity"/>
    <property type="evidence" value="ECO:0007669"/>
    <property type="project" value="InterPro"/>
</dbReference>
<evidence type="ECO:0000256" key="2">
    <source>
        <dbReference type="ARBA" id="ARBA00022723"/>
    </source>
</evidence>
<evidence type="ECO:0000256" key="1">
    <source>
        <dbReference type="ARBA" id="ARBA00001968"/>
    </source>
</evidence>
<dbReference type="GO" id="GO:0046872">
    <property type="term" value="F:metal ion binding"/>
    <property type="evidence" value="ECO:0007669"/>
    <property type="project" value="UniProtKB-KW"/>
</dbReference>
<evidence type="ECO:0000313" key="5">
    <source>
        <dbReference type="Proteomes" id="UP000834106"/>
    </source>
</evidence>
<proteinExistence type="predicted"/>
<evidence type="ECO:0000313" key="4">
    <source>
        <dbReference type="EMBL" id="CAI9778726.1"/>
    </source>
</evidence>
<sequence length="213" mass="23854">MRLQITLNFRANIRRYATIEEIPSPTGFRTFSFKVIHHLTNKNGNIVPGAVATLVDELAAVIQVEGRPVDVSIDMSINYLSTAKMEFTFVLAGWEGSAYDSRLLRSATLRQGHRLTIPVGKYYLVDAGFPLVPGFLTPYHRTRIYDAEDLCDEDYYSSDDEVNLGHVDALEDDTPNAPISFTAEAAWSSNRDTMADDMWAAYHPTHDAGIDFD</sequence>
<dbReference type="PANTHER" id="PTHR21660:SF8">
    <property type="entry name" value="OS02G0521700 PROTEIN"/>
    <property type="match status" value="1"/>
</dbReference>
<accession>A0AAD2A011</accession>
<organism evidence="4 5">
    <name type="scientific">Fraxinus pennsylvanica</name>
    <dbReference type="NCBI Taxonomy" id="56036"/>
    <lineage>
        <taxon>Eukaryota</taxon>
        <taxon>Viridiplantae</taxon>
        <taxon>Streptophyta</taxon>
        <taxon>Embryophyta</taxon>
        <taxon>Tracheophyta</taxon>
        <taxon>Spermatophyta</taxon>
        <taxon>Magnoliopsida</taxon>
        <taxon>eudicotyledons</taxon>
        <taxon>Gunneridae</taxon>
        <taxon>Pentapetalae</taxon>
        <taxon>asterids</taxon>
        <taxon>lamiids</taxon>
        <taxon>Lamiales</taxon>
        <taxon>Oleaceae</taxon>
        <taxon>Oleeae</taxon>
        <taxon>Fraxinus</taxon>
    </lineage>
</organism>
<dbReference type="InterPro" id="IPR029069">
    <property type="entry name" value="HotDog_dom_sf"/>
</dbReference>
<evidence type="ECO:0000259" key="3">
    <source>
        <dbReference type="Pfam" id="PF13359"/>
    </source>
</evidence>
<dbReference type="Proteomes" id="UP000834106">
    <property type="component" value="Chromosome 16"/>
</dbReference>
<gene>
    <name evidence="4" type="ORF">FPE_LOCUS26156</name>
</gene>
<dbReference type="EMBL" id="OU503051">
    <property type="protein sequence ID" value="CAI9778726.1"/>
    <property type="molecule type" value="Genomic_DNA"/>
</dbReference>
<dbReference type="SUPFAM" id="SSF54637">
    <property type="entry name" value="Thioesterase/thiol ester dehydrase-isomerase"/>
    <property type="match status" value="1"/>
</dbReference>
<dbReference type="Pfam" id="PF13359">
    <property type="entry name" value="DDE_Tnp_4"/>
    <property type="match status" value="1"/>
</dbReference>
<protein>
    <recommendedName>
        <fullName evidence="3">DDE Tnp4 domain-containing protein</fullName>
    </recommendedName>
</protein>